<organism evidence="2">
    <name type="scientific">Cacopsylla melanoneura</name>
    <dbReference type="NCBI Taxonomy" id="428564"/>
    <lineage>
        <taxon>Eukaryota</taxon>
        <taxon>Metazoa</taxon>
        <taxon>Ecdysozoa</taxon>
        <taxon>Arthropoda</taxon>
        <taxon>Hexapoda</taxon>
        <taxon>Insecta</taxon>
        <taxon>Pterygota</taxon>
        <taxon>Neoptera</taxon>
        <taxon>Paraneoptera</taxon>
        <taxon>Hemiptera</taxon>
        <taxon>Sternorrhyncha</taxon>
        <taxon>Psylloidea</taxon>
        <taxon>Psyllidae</taxon>
        <taxon>Psyllinae</taxon>
        <taxon>Cacopsylla</taxon>
    </lineage>
</organism>
<feature type="transmembrane region" description="Helical" evidence="1">
    <location>
        <begin position="94"/>
        <end position="112"/>
    </location>
</feature>
<accession>A0A8D8XKD7</accession>
<evidence type="ECO:0000256" key="1">
    <source>
        <dbReference type="SAM" id="Phobius"/>
    </source>
</evidence>
<keyword evidence="1" id="KW-0472">Membrane</keyword>
<dbReference type="AlphaFoldDB" id="A0A8D8XKD7"/>
<dbReference type="EMBL" id="HBUF01338755">
    <property type="protein sequence ID" value="CAG6698688.1"/>
    <property type="molecule type" value="Transcribed_RNA"/>
</dbReference>
<keyword evidence="1" id="KW-0812">Transmembrane</keyword>
<dbReference type="EMBL" id="HBUF01338787">
    <property type="protein sequence ID" value="CAG6698802.1"/>
    <property type="molecule type" value="Transcribed_RNA"/>
</dbReference>
<reference evidence="2" key="1">
    <citation type="submission" date="2021-05" db="EMBL/GenBank/DDBJ databases">
        <authorList>
            <person name="Alioto T."/>
            <person name="Alioto T."/>
            <person name="Gomez Garrido J."/>
        </authorList>
    </citation>
    <scope>NUCLEOTIDE SEQUENCE</scope>
</reference>
<sequence>MQQHGQNPENSVSCIYRPGVLLTSERTTVALDESVHTTIVFPAPSKNDRSVTTLISEKKSGVNITRLSLSYCILVVKTGKNSRSVTSIKKCIRIFFNYFLILSLLYSYKFFLSRTVRKRLFFGPKPLKSGKISPTVSYIRK</sequence>
<name>A0A8D8XKD7_9HEMI</name>
<protein>
    <submittedName>
        <fullName evidence="2">Uncharacterized protein</fullName>
    </submittedName>
</protein>
<evidence type="ECO:0000313" key="2">
    <source>
        <dbReference type="EMBL" id="CAG6698688.1"/>
    </source>
</evidence>
<keyword evidence="1" id="KW-1133">Transmembrane helix</keyword>
<proteinExistence type="predicted"/>